<dbReference type="Gene3D" id="3.40.50.300">
    <property type="entry name" value="P-loop containing nucleotide triphosphate hydrolases"/>
    <property type="match status" value="2"/>
</dbReference>
<dbReference type="RefSeq" id="WP_094454341.1">
    <property type="nucleotide sequence ID" value="NZ_NMVJ01000007.1"/>
</dbReference>
<dbReference type="Pfam" id="PF00005">
    <property type="entry name" value="ABC_tran"/>
    <property type="match status" value="2"/>
</dbReference>
<dbReference type="OrthoDB" id="5357528at2"/>
<dbReference type="PROSITE" id="PS50893">
    <property type="entry name" value="ABC_TRANSPORTER_2"/>
    <property type="match status" value="2"/>
</dbReference>
<evidence type="ECO:0000256" key="2">
    <source>
        <dbReference type="ARBA" id="ARBA00022840"/>
    </source>
</evidence>
<keyword evidence="2" id="KW-0067">ATP-binding</keyword>
<accession>A0A255EL97</accession>
<protein>
    <recommendedName>
        <fullName evidence="3">ABC transporter domain-containing protein</fullName>
    </recommendedName>
</protein>
<dbReference type="InterPro" id="IPR027417">
    <property type="entry name" value="P-loop_NTPase"/>
</dbReference>
<dbReference type="PANTHER" id="PTHR24220">
    <property type="entry name" value="IMPORT ATP-BINDING PROTEIN"/>
    <property type="match status" value="1"/>
</dbReference>
<dbReference type="InterPro" id="IPR003593">
    <property type="entry name" value="AAA+_ATPase"/>
</dbReference>
<dbReference type="SUPFAM" id="SSF52540">
    <property type="entry name" value="P-loop containing nucleoside triphosphate hydrolases"/>
    <property type="match status" value="2"/>
</dbReference>
<feature type="domain" description="ABC transporter" evidence="3">
    <location>
        <begin position="4"/>
        <end position="242"/>
    </location>
</feature>
<sequence length="450" mass="48287">MTLLACDGVRLTAPDGRVLLDKLDLAVSLGDRLAVMGPSGSGKTTLLRAILDTLPPGFEYAGEIRLDGAVHRPGARDTRARIIRTIATLPQDAGGSLTPTMRVGALVREAAPGRDRQRVTEVLAMVGLPSSREFLRRRPWQLSGGQQRRLALTRALVRDRPLLVLDEPTAGLDPESRRQVLQVLGDLSRELSSALLLVTHDRAAAQTLGCDIHDLAPVVAATTARQRRTPARSAQSVLALRDATLVSAAGDTIAERVNLDLRACEITALRGPSGEGKTNLARTIAGLLPLRAGTLELHGAPLPSGLRDRTVAQRRALQLVRQSADDAFNPRRSIRQSLHDTRPNIDPATLLAALDLSPDLLERRPHQLSGGQRQRLALVRALSVAPEVLVLDEPTSALDHAAAQRVIAAVRAAAERGAAVLLITHDDSLEADNFDRTLLLQGGQLREALS</sequence>
<dbReference type="GO" id="GO:0022857">
    <property type="term" value="F:transmembrane transporter activity"/>
    <property type="evidence" value="ECO:0007669"/>
    <property type="project" value="TreeGrafter"/>
</dbReference>
<feature type="domain" description="ABC transporter" evidence="3">
    <location>
        <begin position="238"/>
        <end position="449"/>
    </location>
</feature>
<evidence type="ECO:0000313" key="5">
    <source>
        <dbReference type="Proteomes" id="UP000216300"/>
    </source>
</evidence>
<dbReference type="GO" id="GO:0005524">
    <property type="term" value="F:ATP binding"/>
    <property type="evidence" value="ECO:0007669"/>
    <property type="project" value="UniProtKB-KW"/>
</dbReference>
<dbReference type="GO" id="GO:0005886">
    <property type="term" value="C:plasma membrane"/>
    <property type="evidence" value="ECO:0007669"/>
    <property type="project" value="TreeGrafter"/>
</dbReference>
<proteinExistence type="predicted"/>
<dbReference type="EMBL" id="NMVJ01000007">
    <property type="protein sequence ID" value="OYN90232.1"/>
    <property type="molecule type" value="Genomic_DNA"/>
</dbReference>
<dbReference type="InterPro" id="IPR003439">
    <property type="entry name" value="ABC_transporter-like_ATP-bd"/>
</dbReference>
<comment type="caution">
    <text evidence="4">The sequence shown here is derived from an EMBL/GenBank/DDBJ whole genome shotgun (WGS) entry which is preliminary data.</text>
</comment>
<keyword evidence="5" id="KW-1185">Reference proteome</keyword>
<dbReference type="PROSITE" id="PS00211">
    <property type="entry name" value="ABC_TRANSPORTER_1"/>
    <property type="match status" value="1"/>
</dbReference>
<dbReference type="Proteomes" id="UP000216300">
    <property type="component" value="Unassembled WGS sequence"/>
</dbReference>
<dbReference type="AlphaFoldDB" id="A0A255EL97"/>
<dbReference type="InterPro" id="IPR017871">
    <property type="entry name" value="ABC_transporter-like_CS"/>
</dbReference>
<dbReference type="GO" id="GO:0016887">
    <property type="term" value="F:ATP hydrolysis activity"/>
    <property type="evidence" value="ECO:0007669"/>
    <property type="project" value="InterPro"/>
</dbReference>
<evidence type="ECO:0000313" key="4">
    <source>
        <dbReference type="EMBL" id="OYN90232.1"/>
    </source>
</evidence>
<evidence type="ECO:0000259" key="3">
    <source>
        <dbReference type="PROSITE" id="PS50893"/>
    </source>
</evidence>
<organism evidence="4 5">
    <name type="scientific">Parenemella sanctibonifatiensis</name>
    <dbReference type="NCBI Taxonomy" id="2016505"/>
    <lineage>
        <taxon>Bacteria</taxon>
        <taxon>Bacillati</taxon>
        <taxon>Actinomycetota</taxon>
        <taxon>Actinomycetes</taxon>
        <taxon>Propionibacteriales</taxon>
        <taxon>Propionibacteriaceae</taxon>
        <taxon>Parenemella</taxon>
    </lineage>
</organism>
<reference evidence="4 5" key="1">
    <citation type="submission" date="2017-07" db="EMBL/GenBank/DDBJ databases">
        <title>Draft whole genome sequences of clinical Proprionibacteriaceae strains.</title>
        <authorList>
            <person name="Bernier A.-M."/>
            <person name="Bernard K."/>
            <person name="Domingo M.-C."/>
        </authorList>
    </citation>
    <scope>NUCLEOTIDE SEQUENCE [LARGE SCALE GENOMIC DNA]</scope>
    <source>
        <strain evidence="4 5">NML 150081</strain>
    </source>
</reference>
<keyword evidence="1" id="KW-0547">Nucleotide-binding</keyword>
<name>A0A255EL97_9ACTN</name>
<gene>
    <name evidence="4" type="ORF">CGZ91_08675</name>
</gene>
<dbReference type="PANTHER" id="PTHR24220:SF685">
    <property type="entry name" value="ABC TRANSPORTER RELATED"/>
    <property type="match status" value="1"/>
</dbReference>
<dbReference type="SMART" id="SM00382">
    <property type="entry name" value="AAA"/>
    <property type="match status" value="2"/>
</dbReference>
<dbReference type="InterPro" id="IPR015854">
    <property type="entry name" value="ABC_transpr_LolD-like"/>
</dbReference>
<evidence type="ECO:0000256" key="1">
    <source>
        <dbReference type="ARBA" id="ARBA00022741"/>
    </source>
</evidence>